<evidence type="ECO:0000259" key="1">
    <source>
        <dbReference type="Pfam" id="PF01796"/>
    </source>
</evidence>
<dbReference type="PANTHER" id="PTHR34075:SF5">
    <property type="entry name" value="BLR3430 PROTEIN"/>
    <property type="match status" value="1"/>
</dbReference>
<protein>
    <recommendedName>
        <fullName evidence="1">ChsH2 C-terminal OB-fold domain-containing protein</fullName>
    </recommendedName>
</protein>
<organism evidence="2 3">
    <name type="scientific">Comamonas testosteroni (strain DSM 14576 / KF-1)</name>
    <name type="common">Pseudomonas testosteroni</name>
    <dbReference type="NCBI Taxonomy" id="399795"/>
    <lineage>
        <taxon>Bacteria</taxon>
        <taxon>Pseudomonadati</taxon>
        <taxon>Pseudomonadota</taxon>
        <taxon>Betaproteobacteria</taxon>
        <taxon>Burkholderiales</taxon>
        <taxon>Comamonadaceae</taxon>
        <taxon>Comamonas</taxon>
    </lineage>
</organism>
<dbReference type="SUPFAM" id="SSF50249">
    <property type="entry name" value="Nucleic acid-binding proteins"/>
    <property type="match status" value="1"/>
</dbReference>
<gene>
    <name evidence="2" type="ORF">CtesDRAFT_PD5442</name>
</gene>
<reference evidence="2 3" key="1">
    <citation type="journal article" date="2004" name="Appl. Environ. Microbiol.">
        <title>Mineralization of individual congeners of linear alkylbenzenesulfonate by defined pairs of heterotrophic bacteria.</title>
        <authorList>
            <person name="Schleheck D."/>
            <person name="Knepper T.P."/>
            <person name="Fischer K."/>
            <person name="Cook A.M."/>
        </authorList>
    </citation>
    <scope>NUCLEOTIDE SEQUENCE [LARGE SCALE GENOMIC DNA]</scope>
    <source>
        <strain evidence="3">DSM 14576 / KF-1</strain>
    </source>
</reference>
<dbReference type="eggNOG" id="COG1545">
    <property type="taxonomic scope" value="Bacteria"/>
</dbReference>
<dbReference type="Proteomes" id="UP000003039">
    <property type="component" value="Unassembled WGS sequence"/>
</dbReference>
<dbReference type="OrthoDB" id="5514845at2"/>
<comment type="caution">
    <text evidence="2">The sequence shown here is derived from an EMBL/GenBank/DDBJ whole genome shotgun (WGS) entry which is preliminary data.</text>
</comment>
<dbReference type="Pfam" id="PF01796">
    <property type="entry name" value="OB_ChsH2_C"/>
    <property type="match status" value="1"/>
</dbReference>
<sequence>MQDKQFDYLGMSLQLAAIDEVNQTYFAHCARHDFHLQACNACRLLHYPPSAGCPWCGGAAQTWTRVQGQGTVYSYSEVVQAIQPGFKPHTPYLVLLVELDEQRGKPSEHEALRVFGNLVMPDGQLASPEAVAQVGIGSRVRMVYTDIGEGFSIPQWTLDLDTPQPEPWRY</sequence>
<dbReference type="PANTHER" id="PTHR34075">
    <property type="entry name" value="BLR3430 PROTEIN"/>
    <property type="match status" value="1"/>
</dbReference>
<dbReference type="InterPro" id="IPR012340">
    <property type="entry name" value="NA-bd_OB-fold"/>
</dbReference>
<accession>B7X4E4</accession>
<name>B7X4E4_COMTK</name>
<dbReference type="RefSeq" id="WP_003060790.1">
    <property type="nucleotide sequence ID" value="NZ_AAUJ02000001.1"/>
</dbReference>
<evidence type="ECO:0000313" key="2">
    <source>
        <dbReference type="EMBL" id="EED70494.1"/>
    </source>
</evidence>
<dbReference type="InterPro" id="IPR002878">
    <property type="entry name" value="ChsH2_C"/>
</dbReference>
<evidence type="ECO:0000313" key="3">
    <source>
        <dbReference type="Proteomes" id="UP000003039"/>
    </source>
</evidence>
<dbReference type="EMBL" id="AAUJ02000001">
    <property type="protein sequence ID" value="EED70494.1"/>
    <property type="molecule type" value="Genomic_DNA"/>
</dbReference>
<dbReference type="InterPro" id="IPR052513">
    <property type="entry name" value="Thioester_dehydratase-like"/>
</dbReference>
<dbReference type="AlphaFoldDB" id="B7X4E4"/>
<proteinExistence type="predicted"/>
<feature type="domain" description="ChsH2 C-terminal OB-fold" evidence="1">
    <location>
        <begin position="63"/>
        <end position="144"/>
    </location>
</feature>